<gene>
    <name evidence="1" type="ORF">AMD01_13105</name>
</gene>
<evidence type="ECO:0000313" key="1">
    <source>
        <dbReference type="EMBL" id="KOO44225.1"/>
    </source>
</evidence>
<keyword evidence="2" id="KW-1185">Reference proteome</keyword>
<proteinExistence type="predicted"/>
<dbReference type="STRING" id="284581.AMD01_13105"/>
<dbReference type="AlphaFoldDB" id="A0A0M0KZH0"/>
<dbReference type="PATRIC" id="fig|284581.3.peg.4741"/>
<evidence type="ECO:0000313" key="2">
    <source>
        <dbReference type="Proteomes" id="UP000037558"/>
    </source>
</evidence>
<accession>A0A0M0KZH0</accession>
<organism evidence="1 2">
    <name type="scientific">Priestia koreensis</name>
    <dbReference type="NCBI Taxonomy" id="284581"/>
    <lineage>
        <taxon>Bacteria</taxon>
        <taxon>Bacillati</taxon>
        <taxon>Bacillota</taxon>
        <taxon>Bacilli</taxon>
        <taxon>Bacillales</taxon>
        <taxon>Bacillaceae</taxon>
        <taxon>Priestia</taxon>
    </lineage>
</organism>
<protein>
    <submittedName>
        <fullName evidence="1">Uncharacterized protein</fullName>
    </submittedName>
</protein>
<sequence>MKVRVQVENRRQITVPLPFAVLRLLGAVVSSKFVWKQANRWVNHSKNKEYEKWLLAMDATMIRQVVRSFLAELKQHKGLVLVDVALEDGTKVKVQL</sequence>
<comment type="caution">
    <text evidence="1">The sequence shown here is derived from an EMBL/GenBank/DDBJ whole genome shotgun (WGS) entry which is preliminary data.</text>
</comment>
<reference evidence="2" key="1">
    <citation type="submission" date="2015-08" db="EMBL/GenBank/DDBJ databases">
        <title>Fjat-14210 dsm16467.</title>
        <authorList>
            <person name="Liu B."/>
            <person name="Wang J."/>
            <person name="Zhu Y."/>
            <person name="Liu G."/>
            <person name="Chen Q."/>
            <person name="Chen Z."/>
            <person name="Lan J."/>
            <person name="Che J."/>
            <person name="Ge C."/>
            <person name="Shi H."/>
            <person name="Pan Z."/>
            <person name="Liu X."/>
        </authorList>
    </citation>
    <scope>NUCLEOTIDE SEQUENCE [LARGE SCALE GENOMIC DNA]</scope>
    <source>
        <strain evidence="2">DSM 16467</strain>
    </source>
</reference>
<name>A0A0M0KZH0_9BACI</name>
<dbReference type="Proteomes" id="UP000037558">
    <property type="component" value="Unassembled WGS sequence"/>
</dbReference>
<dbReference type="EMBL" id="LILC01000016">
    <property type="protein sequence ID" value="KOO44225.1"/>
    <property type="molecule type" value="Genomic_DNA"/>
</dbReference>